<organism evidence="3 4">
    <name type="scientific">Tetzosporium hominis</name>
    <dbReference type="NCBI Taxonomy" id="2020506"/>
    <lineage>
        <taxon>Bacteria</taxon>
        <taxon>Bacillati</taxon>
        <taxon>Bacillota</taxon>
        <taxon>Bacilli</taxon>
        <taxon>Bacillales</taxon>
        <taxon>Caryophanaceae</taxon>
        <taxon>Tetzosporium</taxon>
    </lineage>
</organism>
<dbReference type="AlphaFoldDB" id="A0A264W5W8"/>
<protein>
    <recommendedName>
        <fullName evidence="5">DUF4350 domain-containing protein</fullName>
    </recommendedName>
</protein>
<dbReference type="RefSeq" id="WP_094942459.1">
    <property type="nucleotide sequence ID" value="NZ_NOKQ01000196.1"/>
</dbReference>
<feature type="transmembrane region" description="Helical" evidence="1">
    <location>
        <begin position="405"/>
        <end position="425"/>
    </location>
</feature>
<accession>A0A264W5W8</accession>
<keyword evidence="1" id="KW-0472">Membrane</keyword>
<evidence type="ECO:0000256" key="1">
    <source>
        <dbReference type="SAM" id="Phobius"/>
    </source>
</evidence>
<dbReference type="Proteomes" id="UP000217065">
    <property type="component" value="Unassembled WGS sequence"/>
</dbReference>
<evidence type="ECO:0008006" key="5">
    <source>
        <dbReference type="Google" id="ProtNLM"/>
    </source>
</evidence>
<dbReference type="OrthoDB" id="137965at2"/>
<feature type="chain" id="PRO_5013012156" description="DUF4350 domain-containing protein" evidence="2">
    <location>
        <begin position="28"/>
        <end position="806"/>
    </location>
</feature>
<dbReference type="Gene3D" id="3.40.50.880">
    <property type="match status" value="1"/>
</dbReference>
<evidence type="ECO:0000256" key="2">
    <source>
        <dbReference type="SAM" id="SignalP"/>
    </source>
</evidence>
<evidence type="ECO:0000313" key="4">
    <source>
        <dbReference type="Proteomes" id="UP000217065"/>
    </source>
</evidence>
<dbReference type="EMBL" id="NOKQ01000196">
    <property type="protein sequence ID" value="OZS78437.1"/>
    <property type="molecule type" value="Genomic_DNA"/>
</dbReference>
<gene>
    <name evidence="3" type="ORF">CF394_06670</name>
</gene>
<keyword evidence="2" id="KW-0732">Signal</keyword>
<keyword evidence="1" id="KW-1133">Transmembrane helix</keyword>
<evidence type="ECO:0000313" key="3">
    <source>
        <dbReference type="EMBL" id="OZS78437.1"/>
    </source>
</evidence>
<keyword evidence="1" id="KW-0812">Transmembrane</keyword>
<proteinExistence type="predicted"/>
<sequence>MRKPLAGLGLIFVLLMSLFLGPSIAFADAQITIKATAGYDNKIKYGKGVPITLTLENQGDDFTGDLVIDTPESYEVGTARALPITLAAGETKTIHLSLSSLAEDFMYTGTNTQLFFLYEDGWKDGKEIAFKGDKTLRPSYFADDSFFMFTLTESADRLGSLRSVKLQQGMNNEIIALNQLKNNQPLPSTKEDWEMANVLLIDEYSIADWPEAQQQALLDWVKDGGIVIAGATDKGVAEFGALSEFLPLEVSNETTTVSVDAAKSFAKTEDLTKPITIQKATIQEGSTSVWNVESTPVVAMKRVNEGAIIQTAFSLGDQPLASEKGYDELLSVLFNQSKLVSMPTNVYYGNPGYETLGYDTVYMNELFPSFQVSTGGIALIIFVYFLLVGPLLYFLLKRKDKREHAWWIIPTIAIVTSIAIFAYGARDRLLKPQVQQLSFYEVADDGSMSGYYVETLLSNRSGEFTLEADQGTTMSTWKNSSFSGISTNTRTESILENEADKPALTLRNVGYWSTSTVVGESKIPSLGKLNIKIENNSDTISGTIENTFPFALKNVQIWTGAQKIDLGDIDAGATMDVNAKFKGGIMLPAKGSQNYGGGYGYGGPVQSAAQLPEERHKALVAAYSNMMSLNEKNTPLVVATANEPIVPIQIQDERAEMDAINLIIQPFESETLVQGTFTLPSAMLDVSLYSDSAYASLDDPMNNMWYIENGEFDFDVTLPEKIVEGDISWKELKIRNQNRTVLTLELYNQKTKEYTELTETSTVVKENVADYIDETGMIKLRLIKQSNAMNDMMKLPTIELIGEVAP</sequence>
<feature type="signal peptide" evidence="2">
    <location>
        <begin position="1"/>
        <end position="27"/>
    </location>
</feature>
<comment type="caution">
    <text evidence="3">The sequence shown here is derived from an EMBL/GenBank/DDBJ whole genome shotgun (WGS) entry which is preliminary data.</text>
</comment>
<feature type="transmembrane region" description="Helical" evidence="1">
    <location>
        <begin position="376"/>
        <end position="396"/>
    </location>
</feature>
<name>A0A264W5W8_9BACL</name>
<reference evidence="3 4" key="1">
    <citation type="submission" date="2017-07" db="EMBL/GenBank/DDBJ databases">
        <title>Tetzosporium hominis gen.nov. sp.nov.</title>
        <authorList>
            <person name="Tetz G."/>
            <person name="Tetz V."/>
        </authorList>
    </citation>
    <scope>NUCLEOTIDE SEQUENCE [LARGE SCALE GENOMIC DNA]</scope>
    <source>
        <strain evidence="3 4">VT-49</strain>
    </source>
</reference>
<keyword evidence="4" id="KW-1185">Reference proteome</keyword>
<dbReference type="InterPro" id="IPR029062">
    <property type="entry name" value="Class_I_gatase-like"/>
</dbReference>
<dbReference type="SUPFAM" id="SSF52317">
    <property type="entry name" value="Class I glutamine amidotransferase-like"/>
    <property type="match status" value="1"/>
</dbReference>